<evidence type="ECO:0000256" key="1">
    <source>
        <dbReference type="ARBA" id="ARBA00000085"/>
    </source>
</evidence>
<dbReference type="CDD" id="cd00082">
    <property type="entry name" value="HisKA"/>
    <property type="match status" value="1"/>
</dbReference>
<dbReference type="InterPro" id="IPR036890">
    <property type="entry name" value="HATPase_C_sf"/>
</dbReference>
<feature type="domain" description="Histidine kinase" evidence="14">
    <location>
        <begin position="160"/>
        <end position="387"/>
    </location>
</feature>
<evidence type="ECO:0000313" key="17">
    <source>
        <dbReference type="Proteomes" id="UP000663720"/>
    </source>
</evidence>
<dbReference type="EMBL" id="CP061799">
    <property type="protein sequence ID" value="QTA82834.1"/>
    <property type="molecule type" value="Genomic_DNA"/>
</dbReference>
<name>A0A975BBZ8_9BACT</name>
<evidence type="ECO:0000256" key="7">
    <source>
        <dbReference type="ARBA" id="ARBA00022741"/>
    </source>
</evidence>
<keyword evidence="5" id="KW-0808">Transferase</keyword>
<feature type="domain" description="Response regulatory" evidence="15">
    <location>
        <begin position="8"/>
        <end position="124"/>
    </location>
</feature>
<dbReference type="InterPro" id="IPR001789">
    <property type="entry name" value="Sig_transdc_resp-reg_receiver"/>
</dbReference>
<dbReference type="FunFam" id="1.10.287.130:FF:000004">
    <property type="entry name" value="Ethylene receptor 1"/>
    <property type="match status" value="1"/>
</dbReference>
<protein>
    <recommendedName>
        <fullName evidence="3">histidine kinase</fullName>
        <ecNumber evidence="3">2.7.13.3</ecNumber>
    </recommendedName>
</protein>
<dbReference type="GO" id="GO:0000155">
    <property type="term" value="F:phosphorelay sensor kinase activity"/>
    <property type="evidence" value="ECO:0007669"/>
    <property type="project" value="InterPro"/>
</dbReference>
<dbReference type="CDD" id="cd16922">
    <property type="entry name" value="HATPase_EvgS-ArcB-TorS-like"/>
    <property type="match status" value="1"/>
</dbReference>
<dbReference type="GO" id="GO:0016020">
    <property type="term" value="C:membrane"/>
    <property type="evidence" value="ECO:0007669"/>
    <property type="project" value="UniProtKB-SubCell"/>
</dbReference>
<evidence type="ECO:0000256" key="2">
    <source>
        <dbReference type="ARBA" id="ARBA00004370"/>
    </source>
</evidence>
<sequence length="618" mass="69957">MSKQQKYSVLIVDDMAINLQILTGFLKSDYRVRVSTSGKKALEIASSDNMPDLILLDVVMPEINGFDICRILKADEKTKEIPVIFITVLADIEDKVKGFAVGGADYVTKPFQQDEVTARVRTHLKIQHQKKLLQQQALELAEARNTAEKANKAKSIFLANMSHELRSPLNTILGFSQLMANARELPSEFRENAEIISRSGEHLLNLINDVLDMSKIEAGRVTLNEQIFDLHYLINDIVSMFRLKAEEKNLQLLAEWSDDVPRYVRSDEIKLRQILINLLSNAVKFTLKGRICLRVSMINNLFPDMVNLDSQNLFFEVEDTGPGISEEESGSLFKAFVQTKTGKGLQQGTGLGLPISKKFVQLMGGDIKVVSKAGINTIFSFYIKVKNADPSFYRPVSCTRITGLKPGQPEYRILVVDQDPDNRRLLKSFLKPIGFKIQESENGEKAVEIWKHWKPCLILMETSIQAAGCFDAARKIKSSQKLKNTVIIAMTTSSFEEKQAMETCDDFLGKPFYENEIFELIKKHINVKYIYQENIIDNSCTGNGSRIIDSETIDSLTLKKLPRHLLDPLKKAADETDPEEAERIISLIIEQDALSGRKLAKLVQNFRFDILQKIFEEI</sequence>
<dbReference type="PROSITE" id="PS50110">
    <property type="entry name" value="RESPONSE_REGULATORY"/>
    <property type="match status" value="2"/>
</dbReference>
<dbReference type="InterPro" id="IPR003661">
    <property type="entry name" value="HisK_dim/P_dom"/>
</dbReference>
<dbReference type="SMART" id="SM00448">
    <property type="entry name" value="REC"/>
    <property type="match status" value="2"/>
</dbReference>
<keyword evidence="17" id="KW-1185">Reference proteome</keyword>
<dbReference type="Pfam" id="PF00072">
    <property type="entry name" value="Response_reg"/>
    <property type="match status" value="2"/>
</dbReference>
<reference evidence="16" key="1">
    <citation type="journal article" date="2021" name="Microb. Physiol.">
        <title>Proteogenomic Insights into the Physiology of Marine, Sulfate-Reducing, Filamentous Desulfonema limicola and Desulfonema magnum.</title>
        <authorList>
            <person name="Schnaars V."/>
            <person name="Wohlbrand L."/>
            <person name="Scheve S."/>
            <person name="Hinrichs C."/>
            <person name="Reinhardt R."/>
            <person name="Rabus R."/>
        </authorList>
    </citation>
    <scope>NUCLEOTIDE SEQUENCE</scope>
    <source>
        <strain evidence="16">5ac10</strain>
    </source>
</reference>
<evidence type="ECO:0000256" key="4">
    <source>
        <dbReference type="ARBA" id="ARBA00022553"/>
    </source>
</evidence>
<evidence type="ECO:0000256" key="10">
    <source>
        <dbReference type="ARBA" id="ARBA00022989"/>
    </source>
</evidence>
<keyword evidence="10" id="KW-1133">Transmembrane helix</keyword>
<feature type="coiled-coil region" evidence="13">
    <location>
        <begin position="126"/>
        <end position="153"/>
    </location>
</feature>
<evidence type="ECO:0000256" key="9">
    <source>
        <dbReference type="ARBA" id="ARBA00022840"/>
    </source>
</evidence>
<dbReference type="PRINTS" id="PR00344">
    <property type="entry name" value="BCTRLSENSOR"/>
</dbReference>
<dbReference type="Gene3D" id="1.10.287.130">
    <property type="match status" value="1"/>
</dbReference>
<dbReference type="SUPFAM" id="SSF55874">
    <property type="entry name" value="ATPase domain of HSP90 chaperone/DNA topoisomerase II/histidine kinase"/>
    <property type="match status" value="1"/>
</dbReference>
<keyword evidence="4 12" id="KW-0597">Phosphoprotein</keyword>
<dbReference type="InterPro" id="IPR004358">
    <property type="entry name" value="Sig_transdc_His_kin-like_C"/>
</dbReference>
<accession>A0A975BBZ8</accession>
<proteinExistence type="predicted"/>
<keyword evidence="7" id="KW-0547">Nucleotide-binding</keyword>
<dbReference type="CDD" id="cd17546">
    <property type="entry name" value="REC_hyHK_CKI1_RcsC-like"/>
    <property type="match status" value="1"/>
</dbReference>
<evidence type="ECO:0000256" key="12">
    <source>
        <dbReference type="PROSITE-ProRule" id="PRU00169"/>
    </source>
</evidence>
<gene>
    <name evidence="16" type="ORF">dnl_52190</name>
</gene>
<dbReference type="EC" id="2.7.13.3" evidence="3"/>
<dbReference type="Proteomes" id="UP000663720">
    <property type="component" value="Chromosome"/>
</dbReference>
<dbReference type="PANTHER" id="PTHR43719:SF28">
    <property type="entry name" value="PEROXIDE STRESS-ACTIVATED HISTIDINE KINASE MAK1-RELATED"/>
    <property type="match status" value="1"/>
</dbReference>
<keyword evidence="11" id="KW-0472">Membrane</keyword>
<dbReference type="InterPro" id="IPR050956">
    <property type="entry name" value="2C_system_His_kinase"/>
</dbReference>
<dbReference type="CDD" id="cd19920">
    <property type="entry name" value="REC_PA4781-like"/>
    <property type="match status" value="1"/>
</dbReference>
<organism evidence="16 17">
    <name type="scientific">Desulfonema limicola</name>
    <dbReference type="NCBI Taxonomy" id="45656"/>
    <lineage>
        <taxon>Bacteria</taxon>
        <taxon>Pseudomonadati</taxon>
        <taxon>Thermodesulfobacteriota</taxon>
        <taxon>Desulfobacteria</taxon>
        <taxon>Desulfobacterales</taxon>
        <taxon>Desulfococcaceae</taxon>
        <taxon>Desulfonema</taxon>
    </lineage>
</organism>
<dbReference type="Pfam" id="PF00512">
    <property type="entry name" value="HisKA"/>
    <property type="match status" value="1"/>
</dbReference>
<dbReference type="InterPro" id="IPR003594">
    <property type="entry name" value="HATPase_dom"/>
</dbReference>
<dbReference type="FunFam" id="3.30.565.10:FF:000010">
    <property type="entry name" value="Sensor histidine kinase RcsC"/>
    <property type="match status" value="1"/>
</dbReference>
<dbReference type="PROSITE" id="PS50109">
    <property type="entry name" value="HIS_KIN"/>
    <property type="match status" value="1"/>
</dbReference>
<keyword evidence="6" id="KW-0812">Transmembrane</keyword>
<comment type="catalytic activity">
    <reaction evidence="1">
        <text>ATP + protein L-histidine = ADP + protein N-phospho-L-histidine.</text>
        <dbReference type="EC" id="2.7.13.3"/>
    </reaction>
</comment>
<comment type="caution">
    <text evidence="12">Lacks conserved residue(s) required for the propagation of feature annotation.</text>
</comment>
<evidence type="ECO:0000256" key="8">
    <source>
        <dbReference type="ARBA" id="ARBA00022777"/>
    </source>
</evidence>
<evidence type="ECO:0000259" key="15">
    <source>
        <dbReference type="PROSITE" id="PS50110"/>
    </source>
</evidence>
<evidence type="ECO:0000256" key="13">
    <source>
        <dbReference type="SAM" id="Coils"/>
    </source>
</evidence>
<evidence type="ECO:0000256" key="11">
    <source>
        <dbReference type="ARBA" id="ARBA00023136"/>
    </source>
</evidence>
<keyword evidence="8 16" id="KW-0418">Kinase</keyword>
<dbReference type="Gene3D" id="3.40.50.2300">
    <property type="match status" value="2"/>
</dbReference>
<keyword evidence="13" id="KW-0175">Coiled coil</keyword>
<dbReference type="SMART" id="SM00387">
    <property type="entry name" value="HATPase_c"/>
    <property type="match status" value="1"/>
</dbReference>
<evidence type="ECO:0000256" key="6">
    <source>
        <dbReference type="ARBA" id="ARBA00022692"/>
    </source>
</evidence>
<evidence type="ECO:0000313" key="16">
    <source>
        <dbReference type="EMBL" id="QTA82834.1"/>
    </source>
</evidence>
<dbReference type="PANTHER" id="PTHR43719">
    <property type="entry name" value="TWO-COMPONENT HISTIDINE KINASE"/>
    <property type="match status" value="1"/>
</dbReference>
<dbReference type="SMART" id="SM00388">
    <property type="entry name" value="HisKA"/>
    <property type="match status" value="1"/>
</dbReference>
<dbReference type="AlphaFoldDB" id="A0A975BBZ8"/>
<dbReference type="Pfam" id="PF02518">
    <property type="entry name" value="HATPase_c"/>
    <property type="match status" value="1"/>
</dbReference>
<dbReference type="GO" id="GO:0005524">
    <property type="term" value="F:ATP binding"/>
    <property type="evidence" value="ECO:0007669"/>
    <property type="project" value="UniProtKB-KW"/>
</dbReference>
<feature type="domain" description="Response regulatory" evidence="15">
    <location>
        <begin position="412"/>
        <end position="525"/>
    </location>
</feature>
<keyword evidence="9" id="KW-0067">ATP-binding</keyword>
<dbReference type="InterPro" id="IPR011006">
    <property type="entry name" value="CheY-like_superfamily"/>
</dbReference>
<dbReference type="Gene3D" id="3.30.565.10">
    <property type="entry name" value="Histidine kinase-like ATPase, C-terminal domain"/>
    <property type="match status" value="1"/>
</dbReference>
<dbReference type="KEGG" id="dli:dnl_52190"/>
<evidence type="ECO:0000259" key="14">
    <source>
        <dbReference type="PROSITE" id="PS50109"/>
    </source>
</evidence>
<feature type="modified residue" description="4-aspartylphosphate" evidence="12">
    <location>
        <position position="57"/>
    </location>
</feature>
<evidence type="ECO:0000256" key="5">
    <source>
        <dbReference type="ARBA" id="ARBA00022679"/>
    </source>
</evidence>
<dbReference type="SUPFAM" id="SSF52172">
    <property type="entry name" value="CheY-like"/>
    <property type="match status" value="2"/>
</dbReference>
<evidence type="ECO:0000256" key="3">
    <source>
        <dbReference type="ARBA" id="ARBA00012438"/>
    </source>
</evidence>
<comment type="subcellular location">
    <subcellularLocation>
        <location evidence="2">Membrane</location>
    </subcellularLocation>
</comment>
<dbReference type="RefSeq" id="WP_207688714.1">
    <property type="nucleotide sequence ID" value="NZ_CP061799.1"/>
</dbReference>
<dbReference type="InterPro" id="IPR005467">
    <property type="entry name" value="His_kinase_dom"/>
</dbReference>